<dbReference type="InterPro" id="IPR018946">
    <property type="entry name" value="PhoD-like_MPP"/>
</dbReference>
<evidence type="ECO:0000256" key="1">
    <source>
        <dbReference type="ARBA" id="ARBA00022729"/>
    </source>
</evidence>
<name>A0A126Q479_ALTMA</name>
<accession>A0A126Q479</accession>
<dbReference type="InterPro" id="IPR038607">
    <property type="entry name" value="PhoD-like_sf"/>
</dbReference>
<proteinExistence type="predicted"/>
<dbReference type="AlphaFoldDB" id="A0A126Q479"/>
<dbReference type="InterPro" id="IPR029052">
    <property type="entry name" value="Metallo-depent_PP-like"/>
</dbReference>
<dbReference type="InterPro" id="IPR032093">
    <property type="entry name" value="PhoD_N"/>
</dbReference>
<organism evidence="5 6">
    <name type="scientific">Alteromonas macleodii</name>
    <name type="common">Pseudoalteromonas macleodii</name>
    <dbReference type="NCBI Taxonomy" id="28108"/>
    <lineage>
        <taxon>Bacteria</taxon>
        <taxon>Pseudomonadati</taxon>
        <taxon>Pseudomonadota</taxon>
        <taxon>Gammaproteobacteria</taxon>
        <taxon>Alteromonadales</taxon>
        <taxon>Alteromonadaceae</taxon>
        <taxon>Alteromonas/Salinimonas group</taxon>
        <taxon>Alteromonas</taxon>
    </lineage>
</organism>
<reference evidence="5 6" key="1">
    <citation type="submission" date="2015-12" db="EMBL/GenBank/DDBJ databases">
        <authorList>
            <person name="Shamseldin A."/>
            <person name="Moawad H."/>
            <person name="Abd El-Rahim W.M."/>
            <person name="Sadowsky M.J."/>
        </authorList>
    </citation>
    <scope>NUCLEOTIDE SEQUENCE [LARGE SCALE GENOMIC DNA]</scope>
    <source>
        <strain evidence="5 6">D7</strain>
    </source>
</reference>
<dbReference type="Gene3D" id="2.60.40.380">
    <property type="entry name" value="Purple acid phosphatase-like, N-terminal"/>
    <property type="match status" value="1"/>
</dbReference>
<keyword evidence="1 2" id="KW-0732">Signal</keyword>
<dbReference type="PANTHER" id="PTHR43606:SF2">
    <property type="entry name" value="ALKALINE PHOSPHATASE FAMILY PROTEIN (AFU_ORTHOLOGUE AFUA_5G03860)"/>
    <property type="match status" value="1"/>
</dbReference>
<dbReference type="PROSITE" id="PS51257">
    <property type="entry name" value="PROKAR_LIPOPROTEIN"/>
    <property type="match status" value="1"/>
</dbReference>
<dbReference type="Gene3D" id="3.60.21.70">
    <property type="entry name" value="PhoD-like phosphatase"/>
    <property type="match status" value="1"/>
</dbReference>
<feature type="signal peptide" evidence="2">
    <location>
        <begin position="1"/>
        <end position="24"/>
    </location>
</feature>
<dbReference type="OrthoDB" id="327733at2"/>
<dbReference type="InterPro" id="IPR019546">
    <property type="entry name" value="TAT_signal_bac_arc"/>
</dbReference>
<dbReference type="CDD" id="cd07389">
    <property type="entry name" value="MPP_PhoD"/>
    <property type="match status" value="1"/>
</dbReference>
<feature type="domain" description="Phospholipase D N-terminal" evidence="4">
    <location>
        <begin position="44"/>
        <end position="143"/>
    </location>
</feature>
<protein>
    <submittedName>
        <fullName evidence="5">Alkaline phosphatase</fullName>
    </submittedName>
</protein>
<evidence type="ECO:0000259" key="4">
    <source>
        <dbReference type="Pfam" id="PF16655"/>
    </source>
</evidence>
<evidence type="ECO:0000313" key="5">
    <source>
        <dbReference type="EMBL" id="AMJ99810.1"/>
    </source>
</evidence>
<dbReference type="RefSeq" id="WP_061095978.1">
    <property type="nucleotide sequence ID" value="NZ_CP014323.1"/>
</dbReference>
<feature type="chain" id="PRO_5007272628" evidence="2">
    <location>
        <begin position="25"/>
        <end position="572"/>
    </location>
</feature>
<dbReference type="Proteomes" id="UP000063991">
    <property type="component" value="Chromosome"/>
</dbReference>
<dbReference type="EMBL" id="CP014323">
    <property type="protein sequence ID" value="AMJ99810.1"/>
    <property type="molecule type" value="Genomic_DNA"/>
</dbReference>
<dbReference type="Pfam" id="PF16655">
    <property type="entry name" value="PhoD_N"/>
    <property type="match status" value="1"/>
</dbReference>
<dbReference type="PANTHER" id="PTHR43606">
    <property type="entry name" value="PHOSPHATASE, PUTATIVE (AFU_ORTHOLOGUE AFUA_6G08710)-RELATED"/>
    <property type="match status" value="1"/>
</dbReference>
<evidence type="ECO:0000259" key="3">
    <source>
        <dbReference type="Pfam" id="PF09423"/>
    </source>
</evidence>
<evidence type="ECO:0000313" key="6">
    <source>
        <dbReference type="Proteomes" id="UP000063991"/>
    </source>
</evidence>
<dbReference type="InterPro" id="IPR052900">
    <property type="entry name" value="Phospholipid_Metab_Enz"/>
</dbReference>
<evidence type="ECO:0000256" key="2">
    <source>
        <dbReference type="SAM" id="SignalP"/>
    </source>
</evidence>
<sequence>MDRRSFIKLSSLAGASVAVSTGLAGCTVSTSANSQPQTNATFTHGVASGDPLKDAVIIWTRAVPTANLGSGSGSKSGLAKADILWEMASDADFANVISSGIVEAKAIHDFTVKVDVAGLSPARRYFYRFKSANNTSPVGETRTLPEADVSDVTFGIFSCSNYPAGFFTPYMEAAKDDNIDYVLHLGDYIYEYDGEGYATEHAKEISRTYAPDNDTELYTLTDYRNRYALYRTDEGLLSLHQNKPFIVVWDDHEITNDTYKDGAENHQADEGDFYERRAAAVQAYYEWLPIRPPFGTERLEIYRQFTFGKLLDLYMLDTRVLARDKQLEYANYRDAETKAFDQARFMKDIGNPNRGLLGETQRNWLHASMQQSQAKWQVLGQQLLIGRMLFPVSIFNGVERKAIPDHVHRLANIKRKQKQGGALSEQELALINTVMPYNLDAWDGYPIEREQVLMQLKSIGKPVIALAGDTHNAWHNKLTLKDGTEVGVELATPGVTSPGMEHYLSMDDEMAETLANDLPLLIEDLQYCNLHQRGFMTLTVSQDSAKATWHYVDAILTKVGKVVNTHSFEIKA</sequence>
<dbReference type="NCBIfam" id="TIGR01409">
    <property type="entry name" value="TAT_signal_seq"/>
    <property type="match status" value="1"/>
</dbReference>
<feature type="domain" description="PhoD-like phosphatase metallophosphatase" evidence="3">
    <location>
        <begin position="154"/>
        <end position="549"/>
    </location>
</feature>
<dbReference type="Pfam" id="PF09423">
    <property type="entry name" value="PhoD"/>
    <property type="match status" value="1"/>
</dbReference>
<dbReference type="SUPFAM" id="SSF56300">
    <property type="entry name" value="Metallo-dependent phosphatases"/>
    <property type="match status" value="1"/>
</dbReference>
<gene>
    <name evidence="5" type="ORF">AVL55_17590</name>
</gene>